<evidence type="ECO:0000313" key="2">
    <source>
        <dbReference type="Proteomes" id="UP000198995"/>
    </source>
</evidence>
<dbReference type="GO" id="GO:0016787">
    <property type="term" value="F:hydrolase activity"/>
    <property type="evidence" value="ECO:0007669"/>
    <property type="project" value="UniProtKB-ARBA"/>
</dbReference>
<dbReference type="AlphaFoldDB" id="A0A1G6VG58"/>
<name>A0A1G6VG58_PEPNI</name>
<keyword evidence="2" id="KW-1185">Reference proteome</keyword>
<proteinExistence type="predicted"/>
<dbReference type="InterPro" id="IPR017850">
    <property type="entry name" value="Alkaline_phosphatase_core_sf"/>
</dbReference>
<sequence length="685" mass="76893">MKRQAYTKKLMVLGIDGMDPRIGKRLMDEGRMPNMQKFLKAGSAREDLVLLGAIPTITPPCWTTLATGAYPGTHGITCYWRQSPDSLDAVVYNMDSRNCEAEQMWNVSTEAGKKTLVWHWPGSSWPPTTSSDLLSVVDGTQPGSVNMGVAQMDWEKIIVATSSIENVQYAPRVEKPAGVGCIMTDIDDMVVGDNDDEMMELWWGDEARKGGEIRTYVDGLEDTEMMVGAKVAYDIINSPLKPANKDKWCSDLAEDALEFTVLTSGGVTRRPALLLKNQSGEYDHLAIFKNKKSSEPIVIVKNNGEMVSAVDEVTKNEETKACYRSYKILECDPQGKNVRLWISNALDIGNDMLWHPTTMHETICENVGHVPPVSLIGGEDSELVEKVFEPSWRQYNKWQADCINYLIKNEKYEVVFSHLHNIDCAGHQLWHLGKTLAPWAHTDEKVNQRFIEKFYEQTDEYFGEFLHLLDDDWTILIVSDHGLIVGEEVPPLIGEYGGLNIPVMENLGYTVMKKDADGKRTQEVDWEKTKAVQIRSNYIYINLIGRDKTGIVDPKDKYALEEQIINDLYNYRDPETGRRVIGICLRNKDGILLGVNGPECGDIFFSIEEGFNRLHGDSLSTSQGYFGTSVSPLFIAAGTGIKKGHITKRTIRQVDVTPTVAALLGTRFPHQCEGAPVYQILEDEF</sequence>
<gene>
    <name evidence="1" type="ORF">SAMN04489866_10416</name>
</gene>
<accession>A0A1G6VG58</accession>
<dbReference type="OrthoDB" id="9779418at2"/>
<dbReference type="Proteomes" id="UP000198995">
    <property type="component" value="Unassembled WGS sequence"/>
</dbReference>
<dbReference type="InterPro" id="IPR002591">
    <property type="entry name" value="Phosphodiest/P_Trfase"/>
</dbReference>
<dbReference type="EMBL" id="FNAF01000004">
    <property type="protein sequence ID" value="SDD52007.1"/>
    <property type="molecule type" value="Genomic_DNA"/>
</dbReference>
<dbReference type="Gene3D" id="3.40.720.10">
    <property type="entry name" value="Alkaline Phosphatase, subunit A"/>
    <property type="match status" value="3"/>
</dbReference>
<evidence type="ECO:0000313" key="1">
    <source>
        <dbReference type="EMBL" id="SDD52007.1"/>
    </source>
</evidence>
<reference evidence="1 2" key="1">
    <citation type="submission" date="2016-10" db="EMBL/GenBank/DDBJ databases">
        <authorList>
            <person name="de Groot N.N."/>
        </authorList>
    </citation>
    <scope>NUCLEOTIDE SEQUENCE [LARGE SCALE GENOMIC DNA]</scope>
    <source>
        <strain evidence="1 2">DSM 20475</strain>
    </source>
</reference>
<dbReference type="STRING" id="2741.SAMN04489866_10416"/>
<dbReference type="RefSeq" id="WP_091791485.1">
    <property type="nucleotide sequence ID" value="NZ_FNAF01000004.1"/>
</dbReference>
<protein>
    <submittedName>
        <fullName evidence="1">Type I phosphodiesterase / nucleotide pyrophosphatase</fullName>
    </submittedName>
</protein>
<dbReference type="PANTHER" id="PTHR10151">
    <property type="entry name" value="ECTONUCLEOTIDE PYROPHOSPHATASE/PHOSPHODIESTERASE"/>
    <property type="match status" value="1"/>
</dbReference>
<organism evidence="1 2">
    <name type="scientific">Peptococcus niger</name>
    <dbReference type="NCBI Taxonomy" id="2741"/>
    <lineage>
        <taxon>Bacteria</taxon>
        <taxon>Bacillati</taxon>
        <taxon>Bacillota</taxon>
        <taxon>Clostridia</taxon>
        <taxon>Eubacteriales</taxon>
        <taxon>Peptococcaceae</taxon>
        <taxon>Peptococcus</taxon>
    </lineage>
</organism>
<dbReference type="SUPFAM" id="SSF53649">
    <property type="entry name" value="Alkaline phosphatase-like"/>
    <property type="match status" value="1"/>
</dbReference>
<dbReference type="Pfam" id="PF01663">
    <property type="entry name" value="Phosphodiest"/>
    <property type="match status" value="2"/>
</dbReference>
<dbReference type="PANTHER" id="PTHR10151:SF120">
    <property type="entry name" value="BIS(5'-ADENOSYL)-TRIPHOSPHATASE"/>
    <property type="match status" value="1"/>
</dbReference>